<keyword evidence="2" id="KW-1185">Reference proteome</keyword>
<accession>A0A1J1LHF2</accession>
<sequence length="161" mass="18112">MSFQKVIENTPLLKNAFEKGLKALGSNSSKVKPLDTSKCEGSVDIDTAVKSIYPNASRWDYAVSYDGKTYFIEVHSAKTDEVNCFQNKLQWLKDFLINDAPELNQEPKSFHWIASNGNHILPSSVQARKLAQKGITIDKQLTIPIVVRNNYQSGSKRNHGR</sequence>
<dbReference type="RefSeq" id="WP_072718770.1">
    <property type="nucleotide sequence ID" value="NZ_LN889788.1"/>
</dbReference>
<protein>
    <submittedName>
        <fullName evidence="1">Uncharacterized protein</fullName>
    </submittedName>
</protein>
<reference evidence="2" key="1">
    <citation type="submission" date="2015-10" db="EMBL/GenBank/DDBJ databases">
        <authorList>
            <person name="Regsiter A."/>
            <person name="william w."/>
        </authorList>
    </citation>
    <scope>NUCLEOTIDE SEQUENCE [LARGE SCALE GENOMIC DNA]</scope>
</reference>
<name>A0A1J1LHF2_9CYAN</name>
<dbReference type="AlphaFoldDB" id="A0A1J1LHF2"/>
<gene>
    <name evidence="1" type="ORF">PL9214350009</name>
</gene>
<evidence type="ECO:0000313" key="1">
    <source>
        <dbReference type="EMBL" id="CUR31951.1"/>
    </source>
</evidence>
<dbReference type="STRING" id="671072.PL9214350009"/>
<dbReference type="Proteomes" id="UP000184315">
    <property type="component" value="Unassembled WGS sequence"/>
</dbReference>
<dbReference type="EMBL" id="CZDF01000139">
    <property type="protein sequence ID" value="CUR31951.1"/>
    <property type="molecule type" value="Genomic_DNA"/>
</dbReference>
<proteinExistence type="predicted"/>
<dbReference type="OrthoDB" id="456967at2"/>
<organism evidence="1 2">
    <name type="scientific">Planktothrix tepida PCC 9214</name>
    <dbReference type="NCBI Taxonomy" id="671072"/>
    <lineage>
        <taxon>Bacteria</taxon>
        <taxon>Bacillati</taxon>
        <taxon>Cyanobacteriota</taxon>
        <taxon>Cyanophyceae</taxon>
        <taxon>Oscillatoriophycideae</taxon>
        <taxon>Oscillatoriales</taxon>
        <taxon>Microcoleaceae</taxon>
        <taxon>Planktothrix</taxon>
    </lineage>
</organism>
<evidence type="ECO:0000313" key="2">
    <source>
        <dbReference type="Proteomes" id="UP000184315"/>
    </source>
</evidence>